<protein>
    <submittedName>
        <fullName evidence="1">Uncharacterized protein</fullName>
    </submittedName>
</protein>
<organism evidence="1 2">
    <name type="scientific">Dictyobacter arantiisoli</name>
    <dbReference type="NCBI Taxonomy" id="2014874"/>
    <lineage>
        <taxon>Bacteria</taxon>
        <taxon>Bacillati</taxon>
        <taxon>Chloroflexota</taxon>
        <taxon>Ktedonobacteria</taxon>
        <taxon>Ktedonobacterales</taxon>
        <taxon>Dictyobacteraceae</taxon>
        <taxon>Dictyobacter</taxon>
    </lineage>
</organism>
<keyword evidence="2" id="KW-1185">Reference proteome</keyword>
<reference evidence="1 2" key="1">
    <citation type="submission" date="2019-01" db="EMBL/GenBank/DDBJ databases">
        <title>Draft genome sequence of Dictyobacter sp. Uno17.</title>
        <authorList>
            <person name="Wang C.M."/>
            <person name="Zheng Y."/>
            <person name="Sakai Y."/>
            <person name="Abe K."/>
            <person name="Yokota A."/>
            <person name="Yabe S."/>
        </authorList>
    </citation>
    <scope>NUCLEOTIDE SEQUENCE [LARGE SCALE GENOMIC DNA]</scope>
    <source>
        <strain evidence="1 2">Uno17</strain>
    </source>
</reference>
<dbReference type="Proteomes" id="UP000322530">
    <property type="component" value="Unassembled WGS sequence"/>
</dbReference>
<evidence type="ECO:0000313" key="1">
    <source>
        <dbReference type="EMBL" id="GCF07021.1"/>
    </source>
</evidence>
<gene>
    <name evidence="1" type="ORF">KDI_05850</name>
</gene>
<name>A0A5A5T6D8_9CHLR</name>
<dbReference type="AlphaFoldDB" id="A0A5A5T6D8"/>
<sequence>MGQDNGWVLDNRWVLDRSEARLDAHQGSGKDISFCIECGVAFESEIPFGGS</sequence>
<dbReference type="EMBL" id="BIXY01000005">
    <property type="protein sequence ID" value="GCF07021.1"/>
    <property type="molecule type" value="Genomic_DNA"/>
</dbReference>
<evidence type="ECO:0000313" key="2">
    <source>
        <dbReference type="Proteomes" id="UP000322530"/>
    </source>
</evidence>
<accession>A0A5A5T6D8</accession>
<comment type="caution">
    <text evidence="1">The sequence shown here is derived from an EMBL/GenBank/DDBJ whole genome shotgun (WGS) entry which is preliminary data.</text>
</comment>
<proteinExistence type="predicted"/>